<name>A0A5K7SFK8_9BACT</name>
<dbReference type="KEGG" id="anf:AQPE_4524"/>
<accession>A0A5K7SFK8</accession>
<gene>
    <name evidence="1" type="ORF">AQPE_4524</name>
</gene>
<protein>
    <submittedName>
        <fullName evidence="1">Uncharacterized protein</fullName>
    </submittedName>
</protein>
<keyword evidence="2" id="KW-1185">Reference proteome</keyword>
<dbReference type="Proteomes" id="UP001193389">
    <property type="component" value="Chromosome"/>
</dbReference>
<reference evidence="1" key="1">
    <citation type="journal article" date="2020" name="Int. J. Syst. Evol. Microbiol.">
        <title>Aquipluma nitroreducens gen. nov. sp. nov., a novel facultatively anaerobic bacterium isolated from a freshwater lake.</title>
        <authorList>
            <person name="Watanabe M."/>
            <person name="Kojima H."/>
            <person name="Fukui M."/>
        </authorList>
    </citation>
    <scope>NUCLEOTIDE SEQUENCE</scope>
    <source>
        <strain evidence="1">MeG22</strain>
    </source>
</reference>
<sequence length="40" mass="4696">MCLTIENAPKSQSFYRTIKSTANKSFSGQMYYLYNEYGFL</sequence>
<evidence type="ECO:0000313" key="1">
    <source>
        <dbReference type="EMBL" id="BBE20333.1"/>
    </source>
</evidence>
<dbReference type="EMBL" id="AP018694">
    <property type="protein sequence ID" value="BBE20333.1"/>
    <property type="molecule type" value="Genomic_DNA"/>
</dbReference>
<dbReference type="AlphaFoldDB" id="A0A5K7SFK8"/>
<evidence type="ECO:0000313" key="2">
    <source>
        <dbReference type="Proteomes" id="UP001193389"/>
    </source>
</evidence>
<proteinExistence type="predicted"/>
<organism evidence="1 2">
    <name type="scientific">Aquipluma nitroreducens</name>
    <dbReference type="NCBI Taxonomy" id="2010828"/>
    <lineage>
        <taxon>Bacteria</taxon>
        <taxon>Pseudomonadati</taxon>
        <taxon>Bacteroidota</taxon>
        <taxon>Bacteroidia</taxon>
        <taxon>Marinilabiliales</taxon>
        <taxon>Prolixibacteraceae</taxon>
        <taxon>Aquipluma</taxon>
    </lineage>
</organism>